<sequence length="183" mass="20551">MGTRRTDPDRRDRIIDTALDVIAEDGVAGTSHRKVAARADVPLGSMTYHFTSMDELLLEAFTRFATGKSRRFDDRMRRATSWDEACEAVTDIIHLDAITSQRDLVLVHELYTLAARLPAYREITRDWMTRSRASLGRAFDPDTCRQVDALIEGLTIHRALDSKPQSRALTLAAVRRLAGPPAD</sequence>
<dbReference type="PANTHER" id="PTHR47506:SF6">
    <property type="entry name" value="HTH-TYPE TRANSCRIPTIONAL REPRESSOR NEMR"/>
    <property type="match status" value="1"/>
</dbReference>
<accession>A0A4Q7J4I5</accession>
<evidence type="ECO:0000256" key="1">
    <source>
        <dbReference type="ARBA" id="ARBA00023015"/>
    </source>
</evidence>
<feature type="DNA-binding region" description="H-T-H motif" evidence="4">
    <location>
        <begin position="31"/>
        <end position="50"/>
    </location>
</feature>
<dbReference type="InterPro" id="IPR041583">
    <property type="entry name" value="TetR_C_31"/>
</dbReference>
<keyword evidence="1" id="KW-0805">Transcription regulation</keyword>
<dbReference type="Pfam" id="PF17940">
    <property type="entry name" value="TetR_C_31"/>
    <property type="match status" value="1"/>
</dbReference>
<evidence type="ECO:0000256" key="4">
    <source>
        <dbReference type="PROSITE-ProRule" id="PRU00335"/>
    </source>
</evidence>
<organism evidence="6 7">
    <name type="scientific">Amycolatopsis suaedae</name>
    <dbReference type="NCBI Taxonomy" id="2510978"/>
    <lineage>
        <taxon>Bacteria</taxon>
        <taxon>Bacillati</taxon>
        <taxon>Actinomycetota</taxon>
        <taxon>Actinomycetes</taxon>
        <taxon>Pseudonocardiales</taxon>
        <taxon>Pseudonocardiaceae</taxon>
        <taxon>Amycolatopsis</taxon>
    </lineage>
</organism>
<dbReference type="AlphaFoldDB" id="A0A4Q7J4I5"/>
<reference evidence="6 7" key="1">
    <citation type="submission" date="2019-02" db="EMBL/GenBank/DDBJ databases">
        <title>Draft genome sequence of Amycolatopsis sp. 8-3EHSu isolated from roots of Suaeda maritima.</title>
        <authorList>
            <person name="Duangmal K."/>
            <person name="Chantavorakit T."/>
        </authorList>
    </citation>
    <scope>NUCLEOTIDE SEQUENCE [LARGE SCALE GENOMIC DNA]</scope>
    <source>
        <strain evidence="6 7">8-3EHSu</strain>
    </source>
</reference>
<gene>
    <name evidence="6" type="ORF">EWH70_20080</name>
</gene>
<comment type="caution">
    <text evidence="6">The sequence shown here is derived from an EMBL/GenBank/DDBJ whole genome shotgun (WGS) entry which is preliminary data.</text>
</comment>
<evidence type="ECO:0000256" key="2">
    <source>
        <dbReference type="ARBA" id="ARBA00023125"/>
    </source>
</evidence>
<evidence type="ECO:0000259" key="5">
    <source>
        <dbReference type="PROSITE" id="PS50977"/>
    </source>
</evidence>
<name>A0A4Q7J4I5_9PSEU</name>
<dbReference type="OrthoDB" id="6929199at2"/>
<keyword evidence="3" id="KW-0804">Transcription</keyword>
<dbReference type="PROSITE" id="PS50977">
    <property type="entry name" value="HTH_TETR_2"/>
    <property type="match status" value="1"/>
</dbReference>
<keyword evidence="2 4" id="KW-0238">DNA-binding</keyword>
<feature type="domain" description="HTH tetR-type" evidence="5">
    <location>
        <begin position="8"/>
        <end position="68"/>
    </location>
</feature>
<evidence type="ECO:0000313" key="7">
    <source>
        <dbReference type="Proteomes" id="UP000292003"/>
    </source>
</evidence>
<protein>
    <submittedName>
        <fullName evidence="6">TetR family transcriptional regulator</fullName>
    </submittedName>
</protein>
<dbReference type="GO" id="GO:0003677">
    <property type="term" value="F:DNA binding"/>
    <property type="evidence" value="ECO:0007669"/>
    <property type="project" value="UniProtKB-UniRule"/>
</dbReference>
<dbReference type="Proteomes" id="UP000292003">
    <property type="component" value="Unassembled WGS sequence"/>
</dbReference>
<keyword evidence="7" id="KW-1185">Reference proteome</keyword>
<evidence type="ECO:0000256" key="3">
    <source>
        <dbReference type="ARBA" id="ARBA00023163"/>
    </source>
</evidence>
<dbReference type="InterPro" id="IPR001647">
    <property type="entry name" value="HTH_TetR"/>
</dbReference>
<dbReference type="PRINTS" id="PR00455">
    <property type="entry name" value="HTHTETR"/>
</dbReference>
<dbReference type="InterPro" id="IPR009057">
    <property type="entry name" value="Homeodomain-like_sf"/>
</dbReference>
<proteinExistence type="predicted"/>
<dbReference type="PANTHER" id="PTHR47506">
    <property type="entry name" value="TRANSCRIPTIONAL REGULATORY PROTEIN"/>
    <property type="match status" value="1"/>
</dbReference>
<evidence type="ECO:0000313" key="6">
    <source>
        <dbReference type="EMBL" id="RZQ61917.1"/>
    </source>
</evidence>
<dbReference type="Pfam" id="PF00440">
    <property type="entry name" value="TetR_N"/>
    <property type="match status" value="1"/>
</dbReference>
<dbReference type="RefSeq" id="WP_130477010.1">
    <property type="nucleotide sequence ID" value="NZ_SFCC01000010.1"/>
</dbReference>
<dbReference type="SUPFAM" id="SSF46689">
    <property type="entry name" value="Homeodomain-like"/>
    <property type="match status" value="1"/>
</dbReference>
<dbReference type="EMBL" id="SFCC01000010">
    <property type="protein sequence ID" value="RZQ61917.1"/>
    <property type="molecule type" value="Genomic_DNA"/>
</dbReference>
<dbReference type="Gene3D" id="1.10.357.10">
    <property type="entry name" value="Tetracycline Repressor, domain 2"/>
    <property type="match status" value="1"/>
</dbReference>